<keyword evidence="2" id="KW-1185">Reference proteome</keyword>
<proteinExistence type="predicted"/>
<sequence>MVTRSLTTWRAEVLGTVVAVVLVLALVATNTGRNALAWIYLQSHQAIEHSVHLPFPLDRLDPTCPQCM</sequence>
<evidence type="ECO:0000313" key="1">
    <source>
        <dbReference type="EMBL" id="TCK73456.1"/>
    </source>
</evidence>
<reference evidence="1 2" key="1">
    <citation type="submission" date="2019-03" db="EMBL/GenBank/DDBJ databases">
        <title>Genomic Encyclopedia of Type Strains, Phase IV (KMG-IV): sequencing the most valuable type-strain genomes for metagenomic binning, comparative biology and taxonomic classification.</title>
        <authorList>
            <person name="Goeker M."/>
        </authorList>
    </citation>
    <scope>NUCLEOTIDE SEQUENCE [LARGE SCALE GENOMIC DNA]</scope>
    <source>
        <strain evidence="1 2">DSM 103428</strain>
    </source>
</reference>
<protein>
    <submittedName>
        <fullName evidence="1">Uncharacterized protein</fullName>
    </submittedName>
</protein>
<dbReference type="Proteomes" id="UP000295210">
    <property type="component" value="Unassembled WGS sequence"/>
</dbReference>
<gene>
    <name evidence="1" type="ORF">C7378_1069</name>
</gene>
<name>A0A4R1L5P0_9BACT</name>
<dbReference type="EMBL" id="SMGK01000002">
    <property type="protein sequence ID" value="TCK73456.1"/>
    <property type="molecule type" value="Genomic_DNA"/>
</dbReference>
<dbReference type="AlphaFoldDB" id="A0A4R1L5P0"/>
<organism evidence="1 2">
    <name type="scientific">Acidipila rosea</name>
    <dbReference type="NCBI Taxonomy" id="768535"/>
    <lineage>
        <taxon>Bacteria</taxon>
        <taxon>Pseudomonadati</taxon>
        <taxon>Acidobacteriota</taxon>
        <taxon>Terriglobia</taxon>
        <taxon>Terriglobales</taxon>
        <taxon>Acidobacteriaceae</taxon>
        <taxon>Acidipila</taxon>
    </lineage>
</organism>
<evidence type="ECO:0000313" key="2">
    <source>
        <dbReference type="Proteomes" id="UP000295210"/>
    </source>
</evidence>
<comment type="caution">
    <text evidence="1">The sequence shown here is derived from an EMBL/GenBank/DDBJ whole genome shotgun (WGS) entry which is preliminary data.</text>
</comment>
<accession>A0A4R1L5P0</accession>